<dbReference type="SMART" id="SM00248">
    <property type="entry name" value="ANK"/>
    <property type="match status" value="6"/>
</dbReference>
<protein>
    <submittedName>
        <fullName evidence="1">Ankyrin repeats domain-containing protein</fullName>
    </submittedName>
</protein>
<dbReference type="EMBL" id="JAACNO010001912">
    <property type="protein sequence ID" value="KAF4136661.1"/>
    <property type="molecule type" value="Genomic_DNA"/>
</dbReference>
<gene>
    <name evidence="1" type="ORF">GN958_ATG14151</name>
</gene>
<dbReference type="SUPFAM" id="SSF48403">
    <property type="entry name" value="Ankyrin repeat"/>
    <property type="match status" value="1"/>
</dbReference>
<evidence type="ECO:0000313" key="2">
    <source>
        <dbReference type="Proteomes" id="UP000704712"/>
    </source>
</evidence>
<dbReference type="PANTHER" id="PTHR46586:SF3">
    <property type="entry name" value="ANKYRIN REPEAT-CONTAINING PROTEIN"/>
    <property type="match status" value="1"/>
</dbReference>
<dbReference type="PANTHER" id="PTHR46586">
    <property type="entry name" value="ANKYRIN REPEAT-CONTAINING PROTEIN"/>
    <property type="match status" value="1"/>
</dbReference>
<sequence length="653" mass="72169">MAPEPLTSVAVVVRSRPGIAELTHVTDTLSAYLDYSSSLPLARACALSSVSLLRRVWDISKSAETVVDPWCQPTNSWCPSRMLWSNQFYYQDQFSKGIVEACKHADVGTVQWLVDHFAGCIVPPEAVEAIAQRDKREILQLLLKVHEEHKKTSMPGARIQAAKKPHQVKFWESNALVAAATGGHGDLVLWLYREVFHGFYMQSNQEVMDELARHGDVDAVRWLVSEGWQPPRLYFAAEGGNIAMVQWLLTQSRDAGKQWALKNAAAQGHLEIVKLLVSEGMVYLDGEAFYDAAANGHLSVVQWLKESNLGLKMAYKAMDLAATNGHLEVMQYLHSNCLATCTHHTMRKAASNGHLHIVTWLHLQFRGHSSIDLYAAGSKQQFNTTVMDIAAMNGHLHVMEYLHSSAITMDTLATDDEEILEKTVPICTSASVQFAAAGGHLEVLKWLHENCWTEPSVDIMDVAAASGNLELVKWLHEHAAAKFSTAAMDGAAKEGHLAAVKWLHDNSPEGCTVRAIDEAAAMGHLDVVQWLSKNRSEDCSTKALDGATSGDHFDVALLLTVRYPDLGDNADLEFIDNNYIREWSIPHTASFTVCSVHRCALATLIVGNGPHYGRDVPQLNILVGKSINFLLIESLSMKALKPSRTQRDSIRSK</sequence>
<dbReference type="InterPro" id="IPR002110">
    <property type="entry name" value="Ankyrin_rpt"/>
</dbReference>
<evidence type="ECO:0000313" key="1">
    <source>
        <dbReference type="EMBL" id="KAF4136661.1"/>
    </source>
</evidence>
<organism evidence="1 2">
    <name type="scientific">Phytophthora infestans</name>
    <name type="common">Potato late blight agent</name>
    <name type="synonym">Botrytis infestans</name>
    <dbReference type="NCBI Taxonomy" id="4787"/>
    <lineage>
        <taxon>Eukaryota</taxon>
        <taxon>Sar</taxon>
        <taxon>Stramenopiles</taxon>
        <taxon>Oomycota</taxon>
        <taxon>Peronosporomycetes</taxon>
        <taxon>Peronosporales</taxon>
        <taxon>Peronosporaceae</taxon>
        <taxon>Phytophthora</taxon>
    </lineage>
</organism>
<dbReference type="InterPro" id="IPR036770">
    <property type="entry name" value="Ankyrin_rpt-contain_sf"/>
</dbReference>
<comment type="caution">
    <text evidence="1">The sequence shown here is derived from an EMBL/GenBank/DDBJ whole genome shotgun (WGS) entry which is preliminary data.</text>
</comment>
<dbReference type="Gene3D" id="1.25.40.20">
    <property type="entry name" value="Ankyrin repeat-containing domain"/>
    <property type="match status" value="3"/>
</dbReference>
<dbReference type="InterPro" id="IPR052050">
    <property type="entry name" value="SecEffector_AnkRepeat"/>
</dbReference>
<accession>A0A8S9U6V1</accession>
<dbReference type="AlphaFoldDB" id="A0A8S9U6V1"/>
<reference evidence="1" key="1">
    <citation type="submission" date="2020-03" db="EMBL/GenBank/DDBJ databases">
        <title>Hybrid Assembly of Korean Phytophthora infestans isolates.</title>
        <authorList>
            <person name="Prokchorchik M."/>
            <person name="Lee Y."/>
            <person name="Seo J."/>
            <person name="Cho J.-H."/>
            <person name="Park Y.-E."/>
            <person name="Jang D.-C."/>
            <person name="Im J.-S."/>
            <person name="Choi J.-G."/>
            <person name="Park H.-J."/>
            <person name="Lee G.-B."/>
            <person name="Lee Y.-G."/>
            <person name="Hong S.-Y."/>
            <person name="Cho K."/>
            <person name="Sohn K.H."/>
        </authorList>
    </citation>
    <scope>NUCLEOTIDE SEQUENCE</scope>
    <source>
        <strain evidence="1">KR_2_A2</strain>
    </source>
</reference>
<proteinExistence type="predicted"/>
<dbReference type="Pfam" id="PF12796">
    <property type="entry name" value="Ank_2"/>
    <property type="match status" value="2"/>
</dbReference>
<name>A0A8S9U6V1_PHYIN</name>
<dbReference type="Proteomes" id="UP000704712">
    <property type="component" value="Unassembled WGS sequence"/>
</dbReference>